<evidence type="ECO:0000256" key="9">
    <source>
        <dbReference type="ARBA" id="ARBA00048679"/>
    </source>
</evidence>
<dbReference type="CDD" id="cd00180">
    <property type="entry name" value="PKc"/>
    <property type="match status" value="1"/>
</dbReference>
<feature type="region of interest" description="Disordered" evidence="11">
    <location>
        <begin position="453"/>
        <end position="556"/>
    </location>
</feature>
<feature type="domain" description="Protein kinase" evidence="12">
    <location>
        <begin position="119"/>
        <end position="435"/>
    </location>
</feature>
<dbReference type="EC" id="2.7.11.1" evidence="1"/>
<dbReference type="InterPro" id="IPR017441">
    <property type="entry name" value="Protein_kinase_ATP_BS"/>
</dbReference>
<evidence type="ECO:0000256" key="4">
    <source>
        <dbReference type="ARBA" id="ARBA00022741"/>
    </source>
</evidence>
<dbReference type="InterPro" id="IPR050339">
    <property type="entry name" value="CC_SR_Kinase"/>
</dbReference>
<protein>
    <recommendedName>
        <fullName evidence="1">non-specific serine/threonine protein kinase</fullName>
        <ecNumber evidence="1">2.7.11.1</ecNumber>
    </recommendedName>
</protein>
<dbReference type="InterPro" id="IPR011009">
    <property type="entry name" value="Kinase-like_dom_sf"/>
</dbReference>
<evidence type="ECO:0000256" key="11">
    <source>
        <dbReference type="SAM" id="MobiDB-lite"/>
    </source>
</evidence>
<dbReference type="GO" id="GO:0005524">
    <property type="term" value="F:ATP binding"/>
    <property type="evidence" value="ECO:0007669"/>
    <property type="project" value="UniProtKB-UniRule"/>
</dbReference>
<comment type="caution">
    <text evidence="13">The sequence shown here is derived from an EMBL/GenBank/DDBJ whole genome shotgun (WGS) entry which is preliminary data.</text>
</comment>
<dbReference type="SUPFAM" id="SSF56112">
    <property type="entry name" value="Protein kinase-like (PK-like)"/>
    <property type="match status" value="1"/>
</dbReference>
<comment type="catalytic activity">
    <reaction evidence="9">
        <text>L-seryl-[protein] + ATP = O-phospho-L-seryl-[protein] + ADP + H(+)</text>
        <dbReference type="Rhea" id="RHEA:17989"/>
        <dbReference type="Rhea" id="RHEA-COMP:9863"/>
        <dbReference type="Rhea" id="RHEA-COMP:11604"/>
        <dbReference type="ChEBI" id="CHEBI:15378"/>
        <dbReference type="ChEBI" id="CHEBI:29999"/>
        <dbReference type="ChEBI" id="CHEBI:30616"/>
        <dbReference type="ChEBI" id="CHEBI:83421"/>
        <dbReference type="ChEBI" id="CHEBI:456216"/>
        <dbReference type="EC" id="2.7.11.1"/>
    </reaction>
</comment>
<evidence type="ECO:0000256" key="10">
    <source>
        <dbReference type="PROSITE-ProRule" id="PRU10141"/>
    </source>
</evidence>
<dbReference type="PANTHER" id="PTHR11042:SF138">
    <property type="entry name" value="SERINE_THREONINE-PROTEIN KINASE IKS1-RELATED"/>
    <property type="match status" value="1"/>
</dbReference>
<comment type="catalytic activity">
    <reaction evidence="8">
        <text>L-threonyl-[protein] + ATP = O-phospho-L-threonyl-[protein] + ADP + H(+)</text>
        <dbReference type="Rhea" id="RHEA:46608"/>
        <dbReference type="Rhea" id="RHEA-COMP:11060"/>
        <dbReference type="Rhea" id="RHEA-COMP:11605"/>
        <dbReference type="ChEBI" id="CHEBI:15378"/>
        <dbReference type="ChEBI" id="CHEBI:30013"/>
        <dbReference type="ChEBI" id="CHEBI:30616"/>
        <dbReference type="ChEBI" id="CHEBI:61977"/>
        <dbReference type="ChEBI" id="CHEBI:456216"/>
        <dbReference type="EC" id="2.7.11.1"/>
    </reaction>
</comment>
<name>A0AAN7TRU4_9PEZI</name>
<feature type="region of interest" description="Disordered" evidence="11">
    <location>
        <begin position="1"/>
        <end position="104"/>
    </location>
</feature>
<dbReference type="EMBL" id="JAVRRL010000024">
    <property type="protein sequence ID" value="KAK5113359.1"/>
    <property type="molecule type" value="Genomic_DNA"/>
</dbReference>
<sequence length="648" mass="71731">MAPDLNECPYCHRPYDEERSRGRHEDSDTTLDRGRPFLDPHYFRMLADSQRATPNASGTNTPTRRFFQPALRSGRSRDVSGAGGPSTSRSAFEEGATSSPGTGEISSSAFSPGYFKQFFVERAILGKGGNGVVMLIEHVMDGISLGQFACKRIPVGNNHSWLEKVLIEVKLLQRMPHRNLVQYHWVWLEDHKTTRFGPSVPCLWILQEYCTGGDLHKHVLGPQELPSTTETLKARARRKSKGDAEPPKELRGLSRLTFEDIFSYFKDITTGLHHLHSKGYIHRDLKPSNCLLQHDSGKTRVLISDFGEVQAAGAKRASSGATGTISYCAPEVLKREGAEGKYGDFSTKSDIFSLGMIVYFMCFGRLPYMNADGIDEDTEDIDLLRAEIAEWPGFNDETRARPDLPEQLYKFLRQLLSLNPSERPSTEEILKRIVDSGGNVEDADVDDVGVRLSSAESPTYRPSPPGRKQSAVFSSPGLASIGRRRSGGQGAITRSRSPVKRRSGSRSEASSRPLSPEGGTVAVRPRKVELPRNTDMPPPQQSPRLMLPPPPPRSMASRTTELLRMPGAIVSFRAAMFVVKLLMMFVPCSPYAPSAWLLWPGVALAALDMGLLTFSLRQSLLMMGVHLAAVYAASRLSRHCESPSMLWV</sequence>
<keyword evidence="4 10" id="KW-0547">Nucleotide-binding</keyword>
<dbReference type="PANTHER" id="PTHR11042">
    <property type="entry name" value="EUKARYOTIC TRANSLATION INITIATION FACTOR 2-ALPHA KINASE EIF2-ALPHA KINASE -RELATED"/>
    <property type="match status" value="1"/>
</dbReference>
<feature type="compositionally biased region" description="Polar residues" evidence="11">
    <location>
        <begin position="85"/>
        <end position="104"/>
    </location>
</feature>
<keyword evidence="5" id="KW-0418">Kinase</keyword>
<reference evidence="13" key="1">
    <citation type="submission" date="2023-08" db="EMBL/GenBank/DDBJ databases">
        <title>Black Yeasts Isolated from many extreme environments.</title>
        <authorList>
            <person name="Coleine C."/>
            <person name="Stajich J.E."/>
            <person name="Selbmann L."/>
        </authorList>
    </citation>
    <scope>NUCLEOTIDE SEQUENCE</scope>
    <source>
        <strain evidence="13">CCFEE 5401</strain>
    </source>
</reference>
<dbReference type="FunFam" id="3.30.200.20:FF:000306">
    <property type="entry name" value="IKS protein kinase"/>
    <property type="match status" value="1"/>
</dbReference>
<evidence type="ECO:0000256" key="3">
    <source>
        <dbReference type="ARBA" id="ARBA00022679"/>
    </source>
</evidence>
<dbReference type="Proteomes" id="UP001310890">
    <property type="component" value="Unassembled WGS sequence"/>
</dbReference>
<evidence type="ECO:0000256" key="2">
    <source>
        <dbReference type="ARBA" id="ARBA00022527"/>
    </source>
</evidence>
<proteinExistence type="inferred from homology"/>
<dbReference type="InterPro" id="IPR008271">
    <property type="entry name" value="Ser/Thr_kinase_AS"/>
</dbReference>
<dbReference type="PROSITE" id="PS50011">
    <property type="entry name" value="PROTEIN_KINASE_DOM"/>
    <property type="match status" value="1"/>
</dbReference>
<keyword evidence="3" id="KW-0808">Transferase</keyword>
<dbReference type="PROSITE" id="PS00107">
    <property type="entry name" value="PROTEIN_KINASE_ATP"/>
    <property type="match status" value="1"/>
</dbReference>
<evidence type="ECO:0000256" key="6">
    <source>
        <dbReference type="ARBA" id="ARBA00022840"/>
    </source>
</evidence>
<keyword evidence="6 10" id="KW-0067">ATP-binding</keyword>
<evidence type="ECO:0000256" key="1">
    <source>
        <dbReference type="ARBA" id="ARBA00012513"/>
    </source>
</evidence>
<dbReference type="Pfam" id="PF00069">
    <property type="entry name" value="Pkinase"/>
    <property type="match status" value="1"/>
</dbReference>
<feature type="compositionally biased region" description="Basic and acidic residues" evidence="11">
    <location>
        <begin position="13"/>
        <end position="42"/>
    </location>
</feature>
<dbReference type="FunFam" id="1.10.510.10:FF:000699">
    <property type="entry name" value="Probable serine/threonine-protein kinase iksA"/>
    <property type="match status" value="1"/>
</dbReference>
<dbReference type="GO" id="GO:0005737">
    <property type="term" value="C:cytoplasm"/>
    <property type="evidence" value="ECO:0007669"/>
    <property type="project" value="TreeGrafter"/>
</dbReference>
<evidence type="ECO:0000256" key="8">
    <source>
        <dbReference type="ARBA" id="ARBA00047899"/>
    </source>
</evidence>
<keyword evidence="2" id="KW-0723">Serine/threonine-protein kinase</keyword>
<accession>A0AAN7TRU4</accession>
<feature type="compositionally biased region" description="Low complexity" evidence="11">
    <location>
        <begin position="506"/>
        <end position="515"/>
    </location>
</feature>
<dbReference type="GO" id="GO:0004674">
    <property type="term" value="F:protein serine/threonine kinase activity"/>
    <property type="evidence" value="ECO:0007669"/>
    <property type="project" value="UniProtKB-KW"/>
</dbReference>
<gene>
    <name evidence="13" type="ORF">LTR62_003458</name>
</gene>
<dbReference type="Gene3D" id="1.10.510.10">
    <property type="entry name" value="Transferase(Phosphotransferase) domain 1"/>
    <property type="match status" value="1"/>
</dbReference>
<comment type="similarity">
    <text evidence="7">Belongs to the protein kinase superfamily. Ser/Thr protein kinase family. GCN2 subfamily.</text>
</comment>
<dbReference type="InterPro" id="IPR000719">
    <property type="entry name" value="Prot_kinase_dom"/>
</dbReference>
<organism evidence="13 14">
    <name type="scientific">Meristemomyces frigidus</name>
    <dbReference type="NCBI Taxonomy" id="1508187"/>
    <lineage>
        <taxon>Eukaryota</taxon>
        <taxon>Fungi</taxon>
        <taxon>Dikarya</taxon>
        <taxon>Ascomycota</taxon>
        <taxon>Pezizomycotina</taxon>
        <taxon>Dothideomycetes</taxon>
        <taxon>Dothideomycetidae</taxon>
        <taxon>Mycosphaerellales</taxon>
        <taxon>Teratosphaeriaceae</taxon>
        <taxon>Meristemomyces</taxon>
    </lineage>
</organism>
<evidence type="ECO:0000256" key="5">
    <source>
        <dbReference type="ARBA" id="ARBA00022777"/>
    </source>
</evidence>
<evidence type="ECO:0000313" key="14">
    <source>
        <dbReference type="Proteomes" id="UP001310890"/>
    </source>
</evidence>
<dbReference type="AlphaFoldDB" id="A0AAN7TRU4"/>
<dbReference type="SMART" id="SM00220">
    <property type="entry name" value="S_TKc"/>
    <property type="match status" value="1"/>
</dbReference>
<dbReference type="Gene3D" id="3.30.200.20">
    <property type="entry name" value="Phosphorylase Kinase, domain 1"/>
    <property type="match status" value="1"/>
</dbReference>
<evidence type="ECO:0000256" key="7">
    <source>
        <dbReference type="ARBA" id="ARBA00037982"/>
    </source>
</evidence>
<feature type="binding site" evidence="10">
    <location>
        <position position="151"/>
    </location>
    <ligand>
        <name>ATP</name>
        <dbReference type="ChEBI" id="CHEBI:30616"/>
    </ligand>
</feature>
<feature type="compositionally biased region" description="Pro residues" evidence="11">
    <location>
        <begin position="536"/>
        <end position="553"/>
    </location>
</feature>
<feature type="compositionally biased region" description="Polar residues" evidence="11">
    <location>
        <begin position="50"/>
        <end position="63"/>
    </location>
</feature>
<dbReference type="PROSITE" id="PS00108">
    <property type="entry name" value="PROTEIN_KINASE_ST"/>
    <property type="match status" value="1"/>
</dbReference>
<dbReference type="GO" id="GO:0005634">
    <property type="term" value="C:nucleus"/>
    <property type="evidence" value="ECO:0007669"/>
    <property type="project" value="TreeGrafter"/>
</dbReference>
<evidence type="ECO:0000313" key="13">
    <source>
        <dbReference type="EMBL" id="KAK5113359.1"/>
    </source>
</evidence>
<evidence type="ECO:0000259" key="12">
    <source>
        <dbReference type="PROSITE" id="PS50011"/>
    </source>
</evidence>